<gene>
    <name evidence="2" type="ORF">FIV50_17325</name>
</gene>
<dbReference type="Gene3D" id="1.10.268.10">
    <property type="entry name" value="Topoisomerase, domain 3"/>
    <property type="match status" value="1"/>
</dbReference>
<dbReference type="GO" id="GO:0034335">
    <property type="term" value="F:DNA negative supercoiling activity"/>
    <property type="evidence" value="ECO:0007669"/>
    <property type="project" value="UniProtKB-ARBA"/>
</dbReference>
<comment type="catalytic activity">
    <reaction evidence="1">
        <text>ATP-dependent breakage, passage and rejoining of double-stranded DNA.</text>
        <dbReference type="EC" id="5.6.2.2"/>
    </reaction>
</comment>
<dbReference type="EMBL" id="CP041040">
    <property type="protein sequence ID" value="QDE36389.1"/>
    <property type="molecule type" value="Genomic_DNA"/>
</dbReference>
<reference evidence="2 3" key="1">
    <citation type="submission" date="2019-06" db="EMBL/GenBank/DDBJ databases">
        <title>Complete genome of Microbacterium foliorum M2.</title>
        <authorList>
            <person name="Cao G."/>
        </authorList>
    </citation>
    <scope>NUCLEOTIDE SEQUENCE [LARGE SCALE GENOMIC DNA]</scope>
    <source>
        <strain evidence="2 3">M2</strain>
    </source>
</reference>
<dbReference type="AlphaFoldDB" id="A0A4Y5YVP4"/>
<evidence type="ECO:0000313" key="2">
    <source>
        <dbReference type="EMBL" id="QDE36389.1"/>
    </source>
</evidence>
<dbReference type="OrthoDB" id="5079849at2"/>
<sequence length="92" mass="10045">MAENLGNLRKRREIIAAYVVALERPEELLRICADTPGDVASAVAAVAEAFDVSDDAAQAILDMQVRRFTPESFVQTRAELAEVDRRIADATA</sequence>
<dbReference type="GO" id="GO:0003677">
    <property type="term" value="F:DNA binding"/>
    <property type="evidence" value="ECO:0007669"/>
    <property type="project" value="InterPro"/>
</dbReference>
<accession>A0A4Y5YVP4</accession>
<evidence type="ECO:0000313" key="3">
    <source>
        <dbReference type="Proteomes" id="UP000316125"/>
    </source>
</evidence>
<dbReference type="Proteomes" id="UP000316125">
    <property type="component" value="Chromosome"/>
</dbReference>
<evidence type="ECO:0000256" key="1">
    <source>
        <dbReference type="ARBA" id="ARBA00000185"/>
    </source>
</evidence>
<protein>
    <submittedName>
        <fullName evidence="2">Uncharacterized protein</fullName>
    </submittedName>
</protein>
<dbReference type="RefSeq" id="WP_140038508.1">
    <property type="nucleotide sequence ID" value="NZ_CP041040.1"/>
</dbReference>
<name>A0A4Y5YVP4_9MICO</name>
<dbReference type="InterPro" id="IPR013757">
    <property type="entry name" value="Topo_IIA_A_a_sf"/>
</dbReference>
<organism evidence="2 3">
    <name type="scientific">Microbacterium foliorum</name>
    <dbReference type="NCBI Taxonomy" id="104336"/>
    <lineage>
        <taxon>Bacteria</taxon>
        <taxon>Bacillati</taxon>
        <taxon>Actinomycetota</taxon>
        <taxon>Actinomycetes</taxon>
        <taxon>Micrococcales</taxon>
        <taxon>Microbacteriaceae</taxon>
        <taxon>Microbacterium</taxon>
    </lineage>
</organism>
<dbReference type="GO" id="GO:0005524">
    <property type="term" value="F:ATP binding"/>
    <property type="evidence" value="ECO:0007669"/>
    <property type="project" value="InterPro"/>
</dbReference>
<dbReference type="SUPFAM" id="SSF56719">
    <property type="entry name" value="Type II DNA topoisomerase"/>
    <property type="match status" value="1"/>
</dbReference>
<dbReference type="InterPro" id="IPR013760">
    <property type="entry name" value="Topo_IIA-like_dom_sf"/>
</dbReference>
<proteinExistence type="predicted"/>